<dbReference type="Gene3D" id="3.40.190.170">
    <property type="entry name" value="Bacterial extracellular solute-binding protein, family 7"/>
    <property type="match status" value="1"/>
</dbReference>
<dbReference type="RefSeq" id="WP_262462232.1">
    <property type="nucleotide sequence ID" value="NZ_ARXS01000032.1"/>
</dbReference>
<proteinExistence type="predicted"/>
<keyword evidence="1 2" id="KW-0732">Signal</keyword>
<evidence type="ECO:0000256" key="1">
    <source>
        <dbReference type="ARBA" id="ARBA00022729"/>
    </source>
</evidence>
<sequence>MSLKQQLSNLGRGATFAALFSATVMSASLISGQAVAEEKIRWQVPLAFPSHLVGLTTPIKHLSDNLKAISGGDIQLRYYEPGELVPPFEIMDAVSEGKYPAGYTWVGYDQGTIPALPLYSGAPFNMEPPAYLAWYYEGDGKALLEEIYDERNIHPMLCSIIGPEGAGWFAKPISELKDIEGLRIRFAGIGGKVLEELGASVTMIPGGELYQSLERKTIDATEFSQPAIDKMLGLDQIIKNYVMPGWHQTLTTSHLLVNKEAWNKLKPESRALIEMGCESAVLKGFAQSEWAQPTALREYQKEGVTAQTLPEPVLRELEKVTNKVLDDMAAKDAMFKRVLTSQREFMKHHAIWHSKGYLPRDFYQYD</sequence>
<organism evidence="3 4">
    <name type="scientific">Alloalcanivorax balearicus MACL04</name>
    <dbReference type="NCBI Taxonomy" id="1177182"/>
    <lineage>
        <taxon>Bacteria</taxon>
        <taxon>Pseudomonadati</taxon>
        <taxon>Pseudomonadota</taxon>
        <taxon>Gammaproteobacteria</taxon>
        <taxon>Oceanospirillales</taxon>
        <taxon>Alcanivoracaceae</taxon>
        <taxon>Alloalcanivorax</taxon>
    </lineage>
</organism>
<dbReference type="PANTHER" id="PTHR33376">
    <property type="match status" value="1"/>
</dbReference>
<reference evidence="3" key="1">
    <citation type="submission" date="2012-09" db="EMBL/GenBank/DDBJ databases">
        <title>Genome Sequence of alkane-degrading Bacterium Alcanivorax balearicus MACL04.</title>
        <authorList>
            <person name="Lai Q."/>
            <person name="Shao Z."/>
        </authorList>
    </citation>
    <scope>NUCLEOTIDE SEQUENCE</scope>
    <source>
        <strain evidence="3">MACL04</strain>
    </source>
</reference>
<protein>
    <submittedName>
        <fullName evidence="3">Transporter, periplasmic protein</fullName>
    </submittedName>
</protein>
<keyword evidence="4" id="KW-1185">Reference proteome</keyword>
<feature type="signal peptide" evidence="2">
    <location>
        <begin position="1"/>
        <end position="36"/>
    </location>
</feature>
<dbReference type="Pfam" id="PF03480">
    <property type="entry name" value="DctP"/>
    <property type="match status" value="1"/>
</dbReference>
<comment type="caution">
    <text evidence="3">The sequence shown here is derived from an EMBL/GenBank/DDBJ whole genome shotgun (WGS) entry which is preliminary data.</text>
</comment>
<dbReference type="PANTHER" id="PTHR33376:SF5">
    <property type="entry name" value="EXTRACYTOPLASMIC SOLUTE RECEPTOR PROTEIN"/>
    <property type="match status" value="1"/>
</dbReference>
<dbReference type="Proteomes" id="UP001064106">
    <property type="component" value="Unassembled WGS sequence"/>
</dbReference>
<dbReference type="CDD" id="cd13604">
    <property type="entry name" value="PBP2_TRAP_ketoacid_lactate_like"/>
    <property type="match status" value="1"/>
</dbReference>
<dbReference type="InterPro" id="IPR018389">
    <property type="entry name" value="DctP_fam"/>
</dbReference>
<feature type="chain" id="PRO_5045878485" evidence="2">
    <location>
        <begin position="37"/>
        <end position="366"/>
    </location>
</feature>
<dbReference type="InterPro" id="IPR026289">
    <property type="entry name" value="SBP_TakP-like"/>
</dbReference>
<dbReference type="PIRSF" id="PIRSF039026">
    <property type="entry name" value="SiaP"/>
    <property type="match status" value="1"/>
</dbReference>
<dbReference type="InterPro" id="IPR038404">
    <property type="entry name" value="TRAP_DctP_sf"/>
</dbReference>
<evidence type="ECO:0000313" key="3">
    <source>
        <dbReference type="EMBL" id="MCU5784483.1"/>
    </source>
</evidence>
<name>A0ABT2R3X8_9GAMM</name>
<accession>A0ABT2R3X8</accession>
<dbReference type="Gene3D" id="3.40.190.10">
    <property type="entry name" value="Periplasmic binding protein-like II"/>
    <property type="match status" value="1"/>
</dbReference>
<gene>
    <name evidence="3" type="ORF">MA04_03783</name>
</gene>
<evidence type="ECO:0000256" key="2">
    <source>
        <dbReference type="SAM" id="SignalP"/>
    </source>
</evidence>
<dbReference type="EMBL" id="ARXS01000032">
    <property type="protein sequence ID" value="MCU5784483.1"/>
    <property type="molecule type" value="Genomic_DNA"/>
</dbReference>
<evidence type="ECO:0000313" key="4">
    <source>
        <dbReference type="Proteomes" id="UP001064106"/>
    </source>
</evidence>